<dbReference type="STRING" id="393762.SAMN05660472_00864"/>
<dbReference type="SUPFAM" id="SSF158682">
    <property type="entry name" value="TerB-like"/>
    <property type="match status" value="1"/>
</dbReference>
<dbReference type="EMBL" id="FNFP01000001">
    <property type="protein sequence ID" value="SDK14441.1"/>
    <property type="molecule type" value="Genomic_DNA"/>
</dbReference>
<protein>
    <recommendedName>
        <fullName evidence="3">Tellurite resistance protein TerB</fullName>
    </recommendedName>
</protein>
<dbReference type="InterPro" id="IPR029024">
    <property type="entry name" value="TerB-like"/>
</dbReference>
<dbReference type="OrthoDB" id="1955363at2"/>
<evidence type="ECO:0008006" key="3">
    <source>
        <dbReference type="Google" id="ProtNLM"/>
    </source>
</evidence>
<proteinExistence type="predicted"/>
<reference evidence="1 2" key="1">
    <citation type="submission" date="2016-10" db="EMBL/GenBank/DDBJ databases">
        <authorList>
            <person name="de Groot N.N."/>
        </authorList>
    </citation>
    <scope>NUCLEOTIDE SEQUENCE [LARGE SCALE GENOMIC DNA]</scope>
    <source>
        <strain evidence="1 2">DSM 18346</strain>
    </source>
</reference>
<dbReference type="Gene3D" id="1.10.3680.10">
    <property type="entry name" value="TerB-like"/>
    <property type="match status" value="1"/>
</dbReference>
<organism evidence="1 2">
    <name type="scientific">Natronincola ferrireducens</name>
    <dbReference type="NCBI Taxonomy" id="393762"/>
    <lineage>
        <taxon>Bacteria</taxon>
        <taxon>Bacillati</taxon>
        <taxon>Bacillota</taxon>
        <taxon>Clostridia</taxon>
        <taxon>Peptostreptococcales</taxon>
        <taxon>Natronincolaceae</taxon>
        <taxon>Natronincola</taxon>
    </lineage>
</organism>
<dbReference type="AlphaFoldDB" id="A0A1G8ZHA6"/>
<gene>
    <name evidence="1" type="ORF">SAMN05660472_00864</name>
</gene>
<dbReference type="RefSeq" id="WP_090550750.1">
    <property type="nucleotide sequence ID" value="NZ_FNFP01000001.1"/>
</dbReference>
<dbReference type="Proteomes" id="UP000198718">
    <property type="component" value="Unassembled WGS sequence"/>
</dbReference>
<sequence length="293" mass="34506">MTEKKVRGLEDMPPYTKLNYFKILIIMANTNGEVTQLEMVELYRLMAKNKLSQVDRLVLLSWMEEERHNQLLELCDNLYEELNDQEKNIIRFSLIKDLIIIMGADNYEAPEEMELFNKMKEIFCITEEQLGFLKEEYETDKTFFAEETTDNSWYDKFEETFLTATAIGVPITVLYYQGSFKREWSLCRRLYRKPTLPGNIAKAVVLGGASYKMLKWFLEGKRKKAHKLKEALFEAASKVHERADDYLTKDIQKIQEELQHTKEEVGQRKALNHRAVLLQKTLGNLRSRKPQLL</sequence>
<keyword evidence="2" id="KW-1185">Reference proteome</keyword>
<evidence type="ECO:0000313" key="1">
    <source>
        <dbReference type="EMBL" id="SDK14441.1"/>
    </source>
</evidence>
<accession>A0A1G8ZHA6</accession>
<name>A0A1G8ZHA6_9FIRM</name>
<evidence type="ECO:0000313" key="2">
    <source>
        <dbReference type="Proteomes" id="UP000198718"/>
    </source>
</evidence>